<feature type="compositionally biased region" description="Basic and acidic residues" evidence="1">
    <location>
        <begin position="353"/>
        <end position="365"/>
    </location>
</feature>
<dbReference type="AlphaFoldDB" id="A0AA38STY6"/>
<dbReference type="EMBL" id="JARYMX010000005">
    <property type="protein sequence ID" value="KAJ9548578.1"/>
    <property type="molecule type" value="Genomic_DNA"/>
</dbReference>
<comment type="caution">
    <text evidence="2">The sequence shown here is derived from an EMBL/GenBank/DDBJ whole genome shotgun (WGS) entry which is preliminary data.</text>
</comment>
<name>A0AA38STY6_9ASTR</name>
<gene>
    <name evidence="2" type="ORF">OSB04_021121</name>
</gene>
<evidence type="ECO:0000313" key="3">
    <source>
        <dbReference type="Proteomes" id="UP001172457"/>
    </source>
</evidence>
<evidence type="ECO:0000256" key="1">
    <source>
        <dbReference type="SAM" id="MobiDB-lite"/>
    </source>
</evidence>
<proteinExistence type="predicted"/>
<protein>
    <submittedName>
        <fullName evidence="2">Uncharacterized protein</fullName>
    </submittedName>
</protein>
<evidence type="ECO:0000313" key="2">
    <source>
        <dbReference type="EMBL" id="KAJ9548578.1"/>
    </source>
</evidence>
<sequence>MAMRDLALVSMLTRRLSSSFQSVTGFTSSLAGIAGWSLAAGTAWTVCVGTCGPFSKKYGIWGSEPDRKSSILVFQRAKLSLLNLGGFPAELSHGIKERGSQDFSKRRRELESALIPLVGPKGMTFKIRIMISEECSDTEVDQRMSYEFEQPAITELCLQITSMLVLSSTNSSTSLMVLEYDLDVFRRFSLRWSGSVDVRTDSFSLKALVVKNNFSLSLPFGMRNFLLLTTTFPNGQDGSSFGDIDANMRHATFLDSMSRLLYSSTASGLASSSSIGRSSSSKYSLYSYRKAILKARIQSNCVECGKYNTDVSCAFIPEKIRHEAHPDHLIWRTREPPSEQSCHLAPKSCPNQEDNRLLQSEKSESGKRAYDLNNFFNHRKRKIEDELGKARKRNIEAKYSTWFDELNGFSEGQLRQFAIYRIGKQGLYCENPARYQEEKR</sequence>
<organism evidence="2 3">
    <name type="scientific">Centaurea solstitialis</name>
    <name type="common">yellow star-thistle</name>
    <dbReference type="NCBI Taxonomy" id="347529"/>
    <lineage>
        <taxon>Eukaryota</taxon>
        <taxon>Viridiplantae</taxon>
        <taxon>Streptophyta</taxon>
        <taxon>Embryophyta</taxon>
        <taxon>Tracheophyta</taxon>
        <taxon>Spermatophyta</taxon>
        <taxon>Magnoliopsida</taxon>
        <taxon>eudicotyledons</taxon>
        <taxon>Gunneridae</taxon>
        <taxon>Pentapetalae</taxon>
        <taxon>asterids</taxon>
        <taxon>campanulids</taxon>
        <taxon>Asterales</taxon>
        <taxon>Asteraceae</taxon>
        <taxon>Carduoideae</taxon>
        <taxon>Cardueae</taxon>
        <taxon>Centaureinae</taxon>
        <taxon>Centaurea</taxon>
    </lineage>
</organism>
<dbReference type="Proteomes" id="UP001172457">
    <property type="component" value="Chromosome 5"/>
</dbReference>
<reference evidence="2" key="1">
    <citation type="submission" date="2023-03" db="EMBL/GenBank/DDBJ databases">
        <title>Chromosome-scale reference genome and RAD-based genetic map of yellow starthistle (Centaurea solstitialis) reveal putative structural variation and QTLs associated with invader traits.</title>
        <authorList>
            <person name="Reatini B."/>
            <person name="Cang F.A."/>
            <person name="Jiang Q."/>
            <person name="Mckibben M.T.W."/>
            <person name="Barker M.S."/>
            <person name="Rieseberg L.H."/>
            <person name="Dlugosch K.M."/>
        </authorList>
    </citation>
    <scope>NUCLEOTIDE SEQUENCE</scope>
    <source>
        <strain evidence="2">CAN-66</strain>
        <tissue evidence="2">Leaf</tissue>
    </source>
</reference>
<accession>A0AA38STY6</accession>
<keyword evidence="3" id="KW-1185">Reference proteome</keyword>
<feature type="region of interest" description="Disordered" evidence="1">
    <location>
        <begin position="336"/>
        <end position="365"/>
    </location>
</feature>